<evidence type="ECO:0000313" key="10">
    <source>
        <dbReference type="EMBL" id="QBP41905.1"/>
    </source>
</evidence>
<organism evidence="10 11">
    <name type="scientific">Paenisporosarcina antarctica</name>
    <dbReference type="NCBI Taxonomy" id="417367"/>
    <lineage>
        <taxon>Bacteria</taxon>
        <taxon>Bacillati</taxon>
        <taxon>Bacillota</taxon>
        <taxon>Bacilli</taxon>
        <taxon>Bacillales</taxon>
        <taxon>Caryophanaceae</taxon>
        <taxon>Paenisporosarcina</taxon>
    </lineage>
</organism>
<evidence type="ECO:0000256" key="1">
    <source>
        <dbReference type="ARBA" id="ARBA00004236"/>
    </source>
</evidence>
<dbReference type="Pfam" id="PF13732">
    <property type="entry name" value="DrrA1-3_C"/>
    <property type="match status" value="1"/>
</dbReference>
<protein>
    <submittedName>
        <fullName evidence="10">ABC transporter ATP-binding protein</fullName>
    </submittedName>
</protein>
<dbReference type="Pfam" id="PF00005">
    <property type="entry name" value="ABC_tran"/>
    <property type="match status" value="1"/>
</dbReference>
<dbReference type="PROSITE" id="PS00211">
    <property type="entry name" value="ABC_TRANSPORTER_1"/>
    <property type="match status" value="1"/>
</dbReference>
<dbReference type="PANTHER" id="PTHR42711:SF5">
    <property type="entry name" value="ABC TRANSPORTER ATP-BINDING PROTEIN NATA"/>
    <property type="match status" value="1"/>
</dbReference>
<dbReference type="AlphaFoldDB" id="A0A4V1AN86"/>
<dbReference type="GO" id="GO:0005886">
    <property type="term" value="C:plasma membrane"/>
    <property type="evidence" value="ECO:0007669"/>
    <property type="project" value="UniProtKB-SubCell"/>
</dbReference>
<evidence type="ECO:0000256" key="7">
    <source>
        <dbReference type="ARBA" id="ARBA00022967"/>
    </source>
</evidence>
<name>A0A4V1AN86_9BACL</name>
<reference evidence="10 11" key="1">
    <citation type="submission" date="2019-03" db="EMBL/GenBank/DDBJ databases">
        <title>Complete genome sequence of Paenisporosarcina antarctica CGMCC 1.6503T.</title>
        <authorList>
            <person name="Rong J.-C."/>
            <person name="Chi N.-Y."/>
            <person name="Zhang Q.-F."/>
        </authorList>
    </citation>
    <scope>NUCLEOTIDE SEQUENCE [LARGE SCALE GENOMIC DNA]</scope>
    <source>
        <strain evidence="10 11">CGMCC 1.6503</strain>
    </source>
</reference>
<keyword evidence="3" id="KW-0813">Transport</keyword>
<dbReference type="GO" id="GO:0005524">
    <property type="term" value="F:ATP binding"/>
    <property type="evidence" value="ECO:0007669"/>
    <property type="project" value="UniProtKB-KW"/>
</dbReference>
<evidence type="ECO:0000256" key="6">
    <source>
        <dbReference type="ARBA" id="ARBA00022840"/>
    </source>
</evidence>
<feature type="domain" description="ABC transporter" evidence="9">
    <location>
        <begin position="5"/>
        <end position="235"/>
    </location>
</feature>
<keyword evidence="5" id="KW-0547">Nucleotide-binding</keyword>
<dbReference type="SUPFAM" id="SSF52540">
    <property type="entry name" value="P-loop containing nucleoside triphosphate hydrolases"/>
    <property type="match status" value="1"/>
</dbReference>
<dbReference type="InterPro" id="IPR025302">
    <property type="entry name" value="DrrA1/2-like_C"/>
</dbReference>
<keyword evidence="11" id="KW-1185">Reference proteome</keyword>
<dbReference type="FunFam" id="3.40.50.300:FF:000589">
    <property type="entry name" value="ABC transporter, ATP-binding subunit"/>
    <property type="match status" value="1"/>
</dbReference>
<keyword evidence="4" id="KW-1003">Cell membrane</keyword>
<accession>A0A4V1AN86</accession>
<dbReference type="GO" id="GO:0016887">
    <property type="term" value="F:ATP hydrolysis activity"/>
    <property type="evidence" value="ECO:0007669"/>
    <property type="project" value="InterPro"/>
</dbReference>
<comment type="similarity">
    <text evidence="2">Belongs to the ABC transporter superfamily.</text>
</comment>
<evidence type="ECO:0000256" key="5">
    <source>
        <dbReference type="ARBA" id="ARBA00022741"/>
    </source>
</evidence>
<evidence type="ECO:0000256" key="8">
    <source>
        <dbReference type="ARBA" id="ARBA00023136"/>
    </source>
</evidence>
<dbReference type="InterPro" id="IPR050763">
    <property type="entry name" value="ABC_transporter_ATP-binding"/>
</dbReference>
<evidence type="ECO:0000256" key="4">
    <source>
        <dbReference type="ARBA" id="ARBA00022475"/>
    </source>
</evidence>
<dbReference type="EMBL" id="CP038015">
    <property type="protein sequence ID" value="QBP41905.1"/>
    <property type="molecule type" value="Genomic_DNA"/>
</dbReference>
<sequence>MELVLDIQHLSKKYGKKTALEDISFSVKAGTCFGLLGPNGAGKSTTMKILTGIVDADNGNVMILGMDSKKHLHSIKQKVGYVPQSITLYEELNAYDNLLFFGQMYGVKGKLLQERITKVLTQTGLLDRAKDKVKEYSGGMKRRINIAAALLHDPKILILDEPTVGIDPQSRNHIFDMIRALKEEGVTIIYSTHYMEEVEVLCDDIAIIDNGKIITQGNLKELLEQYSTKSIYIETDDIEKLKQLIHISKITSKNDGWVIESDQPVDLLQTILKTTTEQGIKIQALEMMRPTLESVFLSLTGTSLRDK</sequence>
<evidence type="ECO:0000256" key="3">
    <source>
        <dbReference type="ARBA" id="ARBA00022448"/>
    </source>
</evidence>
<dbReference type="RefSeq" id="WP_134210476.1">
    <property type="nucleotide sequence ID" value="NZ_CP038015.1"/>
</dbReference>
<keyword evidence="8" id="KW-0472">Membrane</keyword>
<proteinExistence type="inferred from homology"/>
<dbReference type="PROSITE" id="PS50893">
    <property type="entry name" value="ABC_TRANSPORTER_2"/>
    <property type="match status" value="1"/>
</dbReference>
<dbReference type="InterPro" id="IPR017871">
    <property type="entry name" value="ABC_transporter-like_CS"/>
</dbReference>
<evidence type="ECO:0000256" key="2">
    <source>
        <dbReference type="ARBA" id="ARBA00005417"/>
    </source>
</evidence>
<dbReference type="InterPro" id="IPR027417">
    <property type="entry name" value="P-loop_NTPase"/>
</dbReference>
<dbReference type="Proteomes" id="UP000294292">
    <property type="component" value="Chromosome"/>
</dbReference>
<dbReference type="InterPro" id="IPR003593">
    <property type="entry name" value="AAA+_ATPase"/>
</dbReference>
<dbReference type="PANTHER" id="PTHR42711">
    <property type="entry name" value="ABC TRANSPORTER ATP-BINDING PROTEIN"/>
    <property type="match status" value="1"/>
</dbReference>
<dbReference type="Gene3D" id="3.40.50.300">
    <property type="entry name" value="P-loop containing nucleotide triphosphate hydrolases"/>
    <property type="match status" value="1"/>
</dbReference>
<comment type="subcellular location">
    <subcellularLocation>
        <location evidence="1">Cell membrane</location>
    </subcellularLocation>
</comment>
<dbReference type="InterPro" id="IPR003439">
    <property type="entry name" value="ABC_transporter-like_ATP-bd"/>
</dbReference>
<dbReference type="OrthoDB" id="9804819at2"/>
<keyword evidence="7" id="KW-1278">Translocase</keyword>
<dbReference type="KEGG" id="panc:E2636_12420"/>
<evidence type="ECO:0000259" key="9">
    <source>
        <dbReference type="PROSITE" id="PS50893"/>
    </source>
</evidence>
<keyword evidence="6 10" id="KW-0067">ATP-binding</keyword>
<dbReference type="SMART" id="SM00382">
    <property type="entry name" value="AAA"/>
    <property type="match status" value="1"/>
</dbReference>
<evidence type="ECO:0000313" key="11">
    <source>
        <dbReference type="Proteomes" id="UP000294292"/>
    </source>
</evidence>
<gene>
    <name evidence="10" type="ORF">E2636_12420</name>
</gene>